<evidence type="ECO:0000259" key="6">
    <source>
        <dbReference type="PROSITE" id="PS50123"/>
    </source>
</evidence>
<dbReference type="STRING" id="86166.TAGGR_1410"/>
<dbReference type="SMART" id="SM00138">
    <property type="entry name" value="MeTrc"/>
    <property type="match status" value="1"/>
</dbReference>
<dbReference type="InterPro" id="IPR000780">
    <property type="entry name" value="CheR_MeTrfase"/>
</dbReference>
<dbReference type="PRINTS" id="PR00996">
    <property type="entry name" value="CHERMTFRASE"/>
</dbReference>
<evidence type="ECO:0000313" key="7">
    <source>
        <dbReference type="EMBL" id="GAQ94231.1"/>
    </source>
</evidence>
<name>A0A0U9HM89_9BACT</name>
<evidence type="ECO:0000313" key="8">
    <source>
        <dbReference type="Proteomes" id="UP000054976"/>
    </source>
</evidence>
<keyword evidence="3 7" id="KW-0489">Methyltransferase</keyword>
<dbReference type="InterPro" id="IPR036804">
    <property type="entry name" value="CheR_N_sf"/>
</dbReference>
<sequence>MTTLTASSSLSINDEVFRQLRDFIYEKTGIYVPDNKKYFLENRLSRILKEKNFRSYEDYLYFLRYSANKHDIAKLFDAITTNETFFFREPQQFEVFSNNLVPQIIKENSQMGRKDIKIWSAACSTGEEPYTIAMILLEKPELVSFRKEIYASDISESVLMSARKGMYGSYSIRNVPPQYMAKYFKDSGGVYVLSETVKSMVKFMNINLIEEKEVKQLKGIDVVFCRNVLIYFDEKAKKKAVSLIYDVLRPKGYLFVGTSESLHNITRAFRPVVINKVVVYQKV</sequence>
<dbReference type="PROSITE" id="PS50123">
    <property type="entry name" value="CHER"/>
    <property type="match status" value="1"/>
</dbReference>
<dbReference type="EC" id="2.1.1.80" evidence="2"/>
<keyword evidence="8" id="KW-1185">Reference proteome</keyword>
<evidence type="ECO:0000256" key="4">
    <source>
        <dbReference type="ARBA" id="ARBA00022679"/>
    </source>
</evidence>
<comment type="caution">
    <text evidence="7">The sequence shown here is derived from an EMBL/GenBank/DDBJ whole genome shotgun (WGS) entry which is preliminary data.</text>
</comment>
<dbReference type="InterPro" id="IPR022642">
    <property type="entry name" value="CheR_C"/>
</dbReference>
<dbReference type="Pfam" id="PF01739">
    <property type="entry name" value="CheR"/>
    <property type="match status" value="1"/>
</dbReference>
<dbReference type="SUPFAM" id="SSF53335">
    <property type="entry name" value="S-adenosyl-L-methionine-dependent methyltransferases"/>
    <property type="match status" value="1"/>
</dbReference>
<gene>
    <name evidence="7" type="ORF">TAGGR_1410</name>
</gene>
<dbReference type="Pfam" id="PF03705">
    <property type="entry name" value="CheR_N"/>
    <property type="match status" value="1"/>
</dbReference>
<evidence type="ECO:0000256" key="1">
    <source>
        <dbReference type="ARBA" id="ARBA00001541"/>
    </source>
</evidence>
<dbReference type="InterPro" id="IPR029063">
    <property type="entry name" value="SAM-dependent_MTases_sf"/>
</dbReference>
<dbReference type="InterPro" id="IPR026024">
    <property type="entry name" value="Chemotaxis_MeTrfase_CheR"/>
</dbReference>
<evidence type="ECO:0000256" key="3">
    <source>
        <dbReference type="ARBA" id="ARBA00022603"/>
    </source>
</evidence>
<dbReference type="EMBL" id="BCNO01000001">
    <property type="protein sequence ID" value="GAQ94231.1"/>
    <property type="molecule type" value="Genomic_DNA"/>
</dbReference>
<dbReference type="InterPro" id="IPR022641">
    <property type="entry name" value="CheR_N"/>
</dbReference>
<comment type="catalytic activity">
    <reaction evidence="1">
        <text>L-glutamyl-[protein] + S-adenosyl-L-methionine = [protein]-L-glutamate 5-O-methyl ester + S-adenosyl-L-homocysteine</text>
        <dbReference type="Rhea" id="RHEA:24452"/>
        <dbReference type="Rhea" id="RHEA-COMP:10208"/>
        <dbReference type="Rhea" id="RHEA-COMP:10311"/>
        <dbReference type="ChEBI" id="CHEBI:29973"/>
        <dbReference type="ChEBI" id="CHEBI:57856"/>
        <dbReference type="ChEBI" id="CHEBI:59789"/>
        <dbReference type="ChEBI" id="CHEBI:82795"/>
        <dbReference type="EC" id="2.1.1.80"/>
    </reaction>
</comment>
<keyword evidence="4 7" id="KW-0808">Transferase</keyword>
<dbReference type="Gene3D" id="3.40.50.150">
    <property type="entry name" value="Vaccinia Virus protein VP39"/>
    <property type="match status" value="1"/>
</dbReference>
<accession>A0A0U9HM89</accession>
<dbReference type="Gene3D" id="1.10.155.10">
    <property type="entry name" value="Chemotaxis receptor methyltransferase CheR, N-terminal domain"/>
    <property type="match status" value="1"/>
</dbReference>
<keyword evidence="5" id="KW-0949">S-adenosyl-L-methionine</keyword>
<dbReference type="OrthoDB" id="9816309at2"/>
<dbReference type="RefSeq" id="WP_059175700.1">
    <property type="nucleotide sequence ID" value="NZ_BCNO01000001.1"/>
</dbReference>
<dbReference type="InterPro" id="IPR050903">
    <property type="entry name" value="Bact_Chemotaxis_MeTrfase"/>
</dbReference>
<evidence type="ECO:0000256" key="5">
    <source>
        <dbReference type="ARBA" id="ARBA00022691"/>
    </source>
</evidence>
<organism evidence="7 8">
    <name type="scientific">Thermodesulfovibrio aggregans</name>
    <dbReference type="NCBI Taxonomy" id="86166"/>
    <lineage>
        <taxon>Bacteria</taxon>
        <taxon>Pseudomonadati</taxon>
        <taxon>Nitrospirota</taxon>
        <taxon>Thermodesulfovibrionia</taxon>
        <taxon>Thermodesulfovibrionales</taxon>
        <taxon>Thermodesulfovibrionaceae</taxon>
        <taxon>Thermodesulfovibrio</taxon>
    </lineage>
</organism>
<dbReference type="PANTHER" id="PTHR24422:SF10">
    <property type="entry name" value="CHEMOTAXIS PROTEIN METHYLTRANSFERASE 2"/>
    <property type="match status" value="1"/>
</dbReference>
<feature type="domain" description="CheR-type methyltransferase" evidence="6">
    <location>
        <begin position="5"/>
        <end position="283"/>
    </location>
</feature>
<dbReference type="PIRSF" id="PIRSF000410">
    <property type="entry name" value="CheR"/>
    <property type="match status" value="1"/>
</dbReference>
<dbReference type="GO" id="GO:0032259">
    <property type="term" value="P:methylation"/>
    <property type="evidence" value="ECO:0007669"/>
    <property type="project" value="UniProtKB-KW"/>
</dbReference>
<dbReference type="AlphaFoldDB" id="A0A0U9HM89"/>
<dbReference type="SUPFAM" id="SSF47757">
    <property type="entry name" value="Chemotaxis receptor methyltransferase CheR, N-terminal domain"/>
    <property type="match status" value="1"/>
</dbReference>
<dbReference type="PANTHER" id="PTHR24422">
    <property type="entry name" value="CHEMOTAXIS PROTEIN METHYLTRANSFERASE"/>
    <property type="match status" value="1"/>
</dbReference>
<dbReference type="GO" id="GO:0008983">
    <property type="term" value="F:protein-glutamate O-methyltransferase activity"/>
    <property type="evidence" value="ECO:0007669"/>
    <property type="project" value="UniProtKB-EC"/>
</dbReference>
<protein>
    <recommendedName>
        <fullName evidence="2">protein-glutamate O-methyltransferase</fullName>
        <ecNumber evidence="2">2.1.1.80</ecNumber>
    </recommendedName>
</protein>
<evidence type="ECO:0000256" key="2">
    <source>
        <dbReference type="ARBA" id="ARBA00012534"/>
    </source>
</evidence>
<dbReference type="Proteomes" id="UP000054976">
    <property type="component" value="Unassembled WGS sequence"/>
</dbReference>
<proteinExistence type="predicted"/>
<reference evidence="8" key="1">
    <citation type="submission" date="2016-01" db="EMBL/GenBank/DDBJ databases">
        <title>Draft genome sequence of Thermodesulfovibrio aggregans strain TGE-P1.</title>
        <authorList>
            <person name="Sekiguchi Y."/>
            <person name="Ohashi A."/>
            <person name="Matsuura N."/>
            <person name="Tourlousse M.D."/>
        </authorList>
    </citation>
    <scope>NUCLEOTIDE SEQUENCE [LARGE SCALE GENOMIC DNA]</scope>
    <source>
        <strain evidence="8">TGE-P1</strain>
    </source>
</reference>